<dbReference type="OrthoDB" id="4329964at2"/>
<dbReference type="CDD" id="cd14728">
    <property type="entry name" value="Ere-like"/>
    <property type="match status" value="1"/>
</dbReference>
<organism evidence="1 2">
    <name type="scientific">Amycolatopsis albispora</name>
    <dbReference type="NCBI Taxonomy" id="1804986"/>
    <lineage>
        <taxon>Bacteria</taxon>
        <taxon>Bacillati</taxon>
        <taxon>Actinomycetota</taxon>
        <taxon>Actinomycetes</taxon>
        <taxon>Pseudonocardiales</taxon>
        <taxon>Pseudonocardiaceae</taxon>
        <taxon>Amycolatopsis</taxon>
    </lineage>
</organism>
<dbReference type="Pfam" id="PF05139">
    <property type="entry name" value="Erythro_esteras"/>
    <property type="match status" value="1"/>
</dbReference>
<proteinExistence type="predicted"/>
<protein>
    <submittedName>
        <fullName evidence="1">Erythromycin esterase</fullName>
    </submittedName>
</protein>
<dbReference type="RefSeq" id="WP_113694376.1">
    <property type="nucleotide sequence ID" value="NZ_CP015163.1"/>
</dbReference>
<dbReference type="KEGG" id="aab:A4R43_23635"/>
<dbReference type="Proteomes" id="UP000250434">
    <property type="component" value="Chromosome"/>
</dbReference>
<dbReference type="GO" id="GO:0046677">
    <property type="term" value="P:response to antibiotic"/>
    <property type="evidence" value="ECO:0007669"/>
    <property type="project" value="InterPro"/>
</dbReference>
<evidence type="ECO:0000313" key="1">
    <source>
        <dbReference type="EMBL" id="AXB45120.1"/>
    </source>
</evidence>
<evidence type="ECO:0000313" key="2">
    <source>
        <dbReference type="Proteomes" id="UP000250434"/>
    </source>
</evidence>
<dbReference type="AlphaFoldDB" id="A0A344LAP6"/>
<dbReference type="EMBL" id="CP015163">
    <property type="protein sequence ID" value="AXB45120.1"/>
    <property type="molecule type" value="Genomic_DNA"/>
</dbReference>
<gene>
    <name evidence="1" type="ORF">A4R43_23635</name>
</gene>
<dbReference type="InterPro" id="IPR052036">
    <property type="entry name" value="Hydrolase/PRTase-associated"/>
</dbReference>
<reference evidence="1 2" key="1">
    <citation type="submission" date="2016-04" db="EMBL/GenBank/DDBJ databases">
        <title>Complete genome sequence and analysis of deep-sea sediment isolate, Amycolatopsis sp. WP1.</title>
        <authorList>
            <person name="Wang H."/>
            <person name="Chen S."/>
            <person name="Wu Q."/>
        </authorList>
    </citation>
    <scope>NUCLEOTIDE SEQUENCE [LARGE SCALE GENOMIC DNA]</scope>
    <source>
        <strain evidence="1 2">WP1</strain>
    </source>
</reference>
<accession>A0A344LAP6</accession>
<dbReference type="PANTHER" id="PTHR31299:SF0">
    <property type="entry name" value="ESTERASE, PUTATIVE (AFU_ORTHOLOGUE AFUA_1G05850)-RELATED"/>
    <property type="match status" value="1"/>
</dbReference>
<keyword evidence="2" id="KW-1185">Reference proteome</keyword>
<dbReference type="InterPro" id="IPR007815">
    <property type="entry name" value="Emycin_Estase"/>
</dbReference>
<dbReference type="SUPFAM" id="SSF159501">
    <property type="entry name" value="EreA/ChaN-like"/>
    <property type="match status" value="1"/>
</dbReference>
<sequence>MSQDIREFVTPSTDIVAFGEPTHQEPGFARVRNELFAQLVSSRGFRSIALETDRVSAQLVNDFVCDGIGTLETALRDGFSHGFGELEFNRELVAWMRSHNDGRPSAEQLTFHGFDTPMETMSAPSPRPYLEQARDYLGLDHDIAGLAGDDHRWSRTEAVMNYADSPGATPEAVRLRVLADDLLVLLYSGAPSLIAKTSRAAWRRAEVHLTAGIALLRYHEHCARPVEPMDTRVSELGGVRDALMARNLLSIRSHERARGGTLVFSHNRHLQRVDSVLDMWDMKLRWSSAGAIVNAVSDETYTFVAGSLGSSEVIGLAEPPAGTYEAWLQPRFADWGLIRGVPEAAVRTDTTPPQGYFPLDPPTVEDADVVMHLVSSR</sequence>
<name>A0A344LAP6_9PSEU</name>
<dbReference type="PANTHER" id="PTHR31299">
    <property type="entry name" value="ESTERASE, PUTATIVE (AFU_ORTHOLOGUE AFUA_1G05850)-RELATED"/>
    <property type="match status" value="1"/>
</dbReference>
<dbReference type="Gene3D" id="3.30.1870.10">
    <property type="entry name" value="EreA-like, domain 2"/>
    <property type="match status" value="1"/>
</dbReference>